<feature type="compositionally biased region" description="Basic and acidic residues" evidence="1">
    <location>
        <begin position="11"/>
        <end position="20"/>
    </location>
</feature>
<keyword evidence="3" id="KW-1185">Reference proteome</keyword>
<proteinExistence type="predicted"/>
<reference evidence="2 3" key="1">
    <citation type="submission" date="2021-11" db="EMBL/GenBank/DDBJ databases">
        <authorList>
            <person name="Huq M.A."/>
        </authorList>
    </citation>
    <scope>NUCLEOTIDE SEQUENCE [LARGE SCALE GENOMIC DNA]</scope>
    <source>
        <strain evidence="2 3">MAHUQ-52</strain>
    </source>
</reference>
<dbReference type="EMBL" id="JAJHPV010000013">
    <property type="protein sequence ID" value="MCC6071453.1"/>
    <property type="molecule type" value="Genomic_DNA"/>
</dbReference>
<evidence type="ECO:0000313" key="3">
    <source>
        <dbReference type="Proteomes" id="UP001198701"/>
    </source>
</evidence>
<name>A0ABS8ITF3_9BURK</name>
<evidence type="ECO:0000256" key="1">
    <source>
        <dbReference type="SAM" id="MobiDB-lite"/>
    </source>
</evidence>
<feature type="region of interest" description="Disordered" evidence="1">
    <location>
        <begin position="1"/>
        <end position="20"/>
    </location>
</feature>
<dbReference type="RefSeq" id="WP_229432364.1">
    <property type="nucleotide sequence ID" value="NZ_JAJHPV010000013.1"/>
</dbReference>
<evidence type="ECO:0000313" key="2">
    <source>
        <dbReference type="EMBL" id="MCC6071453.1"/>
    </source>
</evidence>
<dbReference type="Proteomes" id="UP001198701">
    <property type="component" value="Unassembled WGS sequence"/>
</dbReference>
<accession>A0ABS8ITF3</accession>
<comment type="caution">
    <text evidence="2">The sequence shown here is derived from an EMBL/GenBank/DDBJ whole genome shotgun (WGS) entry which is preliminary data.</text>
</comment>
<organism evidence="2 3">
    <name type="scientific">Massilia agrisoli</name>
    <dbReference type="NCBI Taxonomy" id="2892444"/>
    <lineage>
        <taxon>Bacteria</taxon>
        <taxon>Pseudomonadati</taxon>
        <taxon>Pseudomonadota</taxon>
        <taxon>Betaproteobacteria</taxon>
        <taxon>Burkholderiales</taxon>
        <taxon>Oxalobacteraceae</taxon>
        <taxon>Telluria group</taxon>
        <taxon>Massilia</taxon>
    </lineage>
</organism>
<gene>
    <name evidence="2" type="ORF">LMJ30_10835</name>
</gene>
<sequence>MYTISEPSGTLRRDGVEVPQDDRTAEYASYVEWLREGNGPETISDEAPPMQRIDVSAWQIRKALNASGLRQQVEDAVASSDSQELKDGWHHSPRFYSDNELALQLGAGLGKTPEEMRELFRLAESL</sequence>
<protein>
    <submittedName>
        <fullName evidence="2">Uncharacterized protein</fullName>
    </submittedName>
</protein>